<feature type="signal peptide" evidence="1">
    <location>
        <begin position="1"/>
        <end position="22"/>
    </location>
</feature>
<gene>
    <name evidence="2" type="ORF">C0099_00800</name>
</gene>
<organism evidence="2 3">
    <name type="scientific">Pseudazoarcus pumilus</name>
    <dbReference type="NCBI Taxonomy" id="2067960"/>
    <lineage>
        <taxon>Bacteria</taxon>
        <taxon>Pseudomonadati</taxon>
        <taxon>Pseudomonadota</taxon>
        <taxon>Betaproteobacteria</taxon>
        <taxon>Rhodocyclales</taxon>
        <taxon>Zoogloeaceae</taxon>
        <taxon>Pseudazoarcus</taxon>
    </lineage>
</organism>
<keyword evidence="3" id="KW-1185">Reference proteome</keyword>
<accession>A0A2I6S2Z3</accession>
<sequence>MTLRSLGLVLVSLGFVAPLAHAQEDERPQGTLSLVVENDLFYDVDRHYTNGVRFAWVPDQRRPVPEWARRVAGIMPWYPEKKTIRYGYAFGQSLFTPSDIEVEDPARGERPYAGWLYGAIGLGVERGRVVDQFGLSIGVVGPAALGEQTQKFVHKNVGSPRPLGWDTQLKNELGVVATWQRSWQGLARTRLLGHEADFSAHSGIALGNVFTYFGSGFMLRFGPSLPNDYGPPRIQPGLPGSSDFAPPRDFRWYAFAGAEGRAVGRNIFLDGNTFRDSRSVDKKRLVGDVQVGLVLDWRDVRVAFTHVWRSREFHGQDGADKFGAISLSFKL</sequence>
<dbReference type="EMBL" id="CP025682">
    <property type="protein sequence ID" value="AUN93598.1"/>
    <property type="molecule type" value="Genomic_DNA"/>
</dbReference>
<dbReference type="InterPro" id="IPR018707">
    <property type="entry name" value="LpxR"/>
</dbReference>
<dbReference type="InterPro" id="IPR037107">
    <property type="entry name" value="Put_OMP_sf"/>
</dbReference>
<evidence type="ECO:0000256" key="1">
    <source>
        <dbReference type="SAM" id="SignalP"/>
    </source>
</evidence>
<dbReference type="Proteomes" id="UP000242205">
    <property type="component" value="Chromosome"/>
</dbReference>
<dbReference type="KEGG" id="atw:C0099_00800"/>
<reference evidence="2 3" key="1">
    <citation type="submission" date="2018-01" db="EMBL/GenBank/DDBJ databases">
        <authorList>
            <person name="Fu G.-Y."/>
        </authorList>
    </citation>
    <scope>NUCLEOTIDE SEQUENCE [LARGE SCALE GENOMIC DNA]</scope>
    <source>
        <strain evidence="2 3">SY39</strain>
    </source>
</reference>
<dbReference type="Pfam" id="PF09982">
    <property type="entry name" value="LpxR"/>
    <property type="match status" value="1"/>
</dbReference>
<name>A0A2I6S2Z3_9RHOO</name>
<dbReference type="OrthoDB" id="9776275at2"/>
<dbReference type="RefSeq" id="WP_102245672.1">
    <property type="nucleotide sequence ID" value="NZ_CP025682.1"/>
</dbReference>
<keyword evidence="1" id="KW-0732">Signal</keyword>
<feature type="chain" id="PRO_5014424944" evidence="1">
    <location>
        <begin position="23"/>
        <end position="331"/>
    </location>
</feature>
<dbReference type="AlphaFoldDB" id="A0A2I6S2Z3"/>
<dbReference type="Gene3D" id="2.40.128.140">
    <property type="entry name" value="Outer membrane protein"/>
    <property type="match status" value="1"/>
</dbReference>
<evidence type="ECO:0000313" key="3">
    <source>
        <dbReference type="Proteomes" id="UP000242205"/>
    </source>
</evidence>
<evidence type="ECO:0000313" key="2">
    <source>
        <dbReference type="EMBL" id="AUN93598.1"/>
    </source>
</evidence>
<protein>
    <submittedName>
        <fullName evidence="2">DUF2219 domain-containing protein</fullName>
    </submittedName>
</protein>
<proteinExistence type="predicted"/>